<feature type="transmembrane region" description="Helical" evidence="8">
    <location>
        <begin position="363"/>
        <end position="385"/>
    </location>
</feature>
<feature type="domain" description="SSD" evidence="9">
    <location>
        <begin position="202"/>
        <end position="331"/>
    </location>
</feature>
<evidence type="ECO:0000256" key="7">
    <source>
        <dbReference type="SAM" id="MobiDB-lite"/>
    </source>
</evidence>
<evidence type="ECO:0000256" key="1">
    <source>
        <dbReference type="ARBA" id="ARBA00004651"/>
    </source>
</evidence>
<keyword evidence="5 8" id="KW-1133">Transmembrane helix</keyword>
<dbReference type="InterPro" id="IPR000731">
    <property type="entry name" value="SSD"/>
</dbReference>
<sequence>MVGRVTTRYPRWVLAAAGLLLVLFGVLAAGTMDSLALNRYEAMDSESVAAREVLGEQFGTGSPNVAILVSATQGTVDDAEVAEIGRGITESLAANPEVGDAWSYWSPNAPETLAAVDRGHALVLAWVPGDADHVRGTVLPDIDATVVEPIDSPAAEVVLGGGDEIFRVVAGQAREDFLRAELIILPLVALLLWAVYRRIAPALVTLGIGLFSVVGTLAILRIVTAFTEVSTFASNIALVLGIGLGVDYGLFVIYRFREELAAGRTVELAVRRTTAGAGRTVLFSGLTVAASLAVLFVFPFPFLSSFAYAGIAVVATAILGAVVVLPAALALLGRRVVRKGAPRGAGEEGFWHRTATRVMRRPVIAGGIGLVILLALGAPALGIQFGSPDDRIMSAEQPVRTMYDTIRADFATEDADAVQVVAGQADEAALPEYAAALSEIPGVLRVDSAAGSFAEGERVGEPGPDGAERFSDGTGTWLAVLPTGDRLADDPTGLVAEVRSVEAPFDVQVGGYPAELTDYRDGVVERLPLVLGLILVVTFVVLFLMTGSVIAPLKASVLNLLSLSVMFGVLVWGFQEGALSGVLGFTPTGSIEPSIVLLMFCIAYGLSMDYEVFLLARIKEDYDRTGDLDGSVPRGIARSAPLVTAAAALLAVSFAVYATSEITFLQQLGIGMALAVFVDATLIRGVLVPAFMRLAGGANWWAPGPLRRLHDRIGLREDIPDEPSDADGAAPEPRRPDAAPVG</sequence>
<keyword evidence="11" id="KW-1185">Reference proteome</keyword>
<dbReference type="AlphaFoldDB" id="A0A221W4Z1"/>
<keyword evidence="3" id="KW-1003">Cell membrane</keyword>
<keyword evidence="4 8" id="KW-0812">Transmembrane</keyword>
<dbReference type="EMBL" id="CP022521">
    <property type="protein sequence ID" value="ASO20834.1"/>
    <property type="molecule type" value="Genomic_DNA"/>
</dbReference>
<evidence type="ECO:0000256" key="5">
    <source>
        <dbReference type="ARBA" id="ARBA00022989"/>
    </source>
</evidence>
<feature type="transmembrane region" description="Helical" evidence="8">
    <location>
        <begin position="557"/>
        <end position="575"/>
    </location>
</feature>
<dbReference type="PROSITE" id="PS50156">
    <property type="entry name" value="SSD"/>
    <property type="match status" value="1"/>
</dbReference>
<dbReference type="Pfam" id="PF03176">
    <property type="entry name" value="MMPL"/>
    <property type="match status" value="2"/>
</dbReference>
<comment type="similarity">
    <text evidence="2">Belongs to the resistance-nodulation-cell division (RND) (TC 2.A.6) family. MmpL subfamily.</text>
</comment>
<gene>
    <name evidence="10" type="primary">ydfJ1</name>
    <name evidence="10" type="ORF">AHOG_16040</name>
</gene>
<organism evidence="10 11">
    <name type="scientific">Actinoalloteichus hoggarensis</name>
    <dbReference type="NCBI Taxonomy" id="1470176"/>
    <lineage>
        <taxon>Bacteria</taxon>
        <taxon>Bacillati</taxon>
        <taxon>Actinomycetota</taxon>
        <taxon>Actinomycetes</taxon>
        <taxon>Pseudonocardiales</taxon>
        <taxon>Pseudonocardiaceae</taxon>
        <taxon>Actinoalloteichus</taxon>
    </lineage>
</organism>
<feature type="transmembrane region" description="Helical" evidence="8">
    <location>
        <begin position="306"/>
        <end position="333"/>
    </location>
</feature>
<dbReference type="SUPFAM" id="SSF82866">
    <property type="entry name" value="Multidrug efflux transporter AcrB transmembrane domain"/>
    <property type="match status" value="2"/>
</dbReference>
<feature type="transmembrane region" description="Helical" evidence="8">
    <location>
        <begin position="527"/>
        <end position="545"/>
    </location>
</feature>
<comment type="subcellular location">
    <subcellularLocation>
        <location evidence="1">Cell membrane</location>
        <topology evidence="1">Multi-pass membrane protein</topology>
    </subcellularLocation>
</comment>
<feature type="transmembrane region" description="Helical" evidence="8">
    <location>
        <begin position="232"/>
        <end position="254"/>
    </location>
</feature>
<feature type="transmembrane region" description="Helical" evidence="8">
    <location>
        <begin position="595"/>
        <end position="616"/>
    </location>
</feature>
<dbReference type="Proteomes" id="UP000204221">
    <property type="component" value="Chromosome"/>
</dbReference>
<evidence type="ECO:0000256" key="6">
    <source>
        <dbReference type="ARBA" id="ARBA00023136"/>
    </source>
</evidence>
<dbReference type="GO" id="GO:0005886">
    <property type="term" value="C:plasma membrane"/>
    <property type="evidence" value="ECO:0007669"/>
    <property type="project" value="UniProtKB-SubCell"/>
</dbReference>
<feature type="transmembrane region" description="Helical" evidence="8">
    <location>
        <begin position="203"/>
        <end position="226"/>
    </location>
</feature>
<evidence type="ECO:0000256" key="2">
    <source>
        <dbReference type="ARBA" id="ARBA00010157"/>
    </source>
</evidence>
<feature type="transmembrane region" description="Helical" evidence="8">
    <location>
        <begin position="177"/>
        <end position="196"/>
    </location>
</feature>
<evidence type="ECO:0000313" key="11">
    <source>
        <dbReference type="Proteomes" id="UP000204221"/>
    </source>
</evidence>
<evidence type="ECO:0000313" key="10">
    <source>
        <dbReference type="EMBL" id="ASO20834.1"/>
    </source>
</evidence>
<dbReference type="Gene3D" id="1.20.1640.10">
    <property type="entry name" value="Multidrug efflux transporter AcrB transmembrane domain"/>
    <property type="match status" value="2"/>
</dbReference>
<proteinExistence type="inferred from homology"/>
<accession>A0A221W4Z1</accession>
<feature type="compositionally biased region" description="Basic and acidic residues" evidence="7">
    <location>
        <begin position="732"/>
        <end position="742"/>
    </location>
</feature>
<dbReference type="InterPro" id="IPR004869">
    <property type="entry name" value="MMPL_dom"/>
</dbReference>
<keyword evidence="6 8" id="KW-0472">Membrane</keyword>
<name>A0A221W4Z1_9PSEU</name>
<dbReference type="InterPro" id="IPR050545">
    <property type="entry name" value="Mycobact_MmpL"/>
</dbReference>
<evidence type="ECO:0000259" key="9">
    <source>
        <dbReference type="PROSITE" id="PS50156"/>
    </source>
</evidence>
<evidence type="ECO:0000256" key="4">
    <source>
        <dbReference type="ARBA" id="ARBA00022692"/>
    </source>
</evidence>
<dbReference type="PANTHER" id="PTHR33406:SF11">
    <property type="entry name" value="MEMBRANE PROTEIN SCO6666-RELATED"/>
    <property type="match status" value="1"/>
</dbReference>
<reference evidence="10 11" key="1">
    <citation type="submission" date="2017-07" db="EMBL/GenBank/DDBJ databases">
        <title>Complete genome sequence of Actinoalloteichus hoggarensis DSM 45943, type strain of Actinoalloteichus hoggarensis.</title>
        <authorList>
            <person name="Ruckert C."/>
            <person name="Nouioui I."/>
            <person name="Willmese J."/>
            <person name="van Wezel G."/>
            <person name="Klenk H.-P."/>
            <person name="Kalinowski J."/>
            <person name="Zotchev S.B."/>
        </authorList>
    </citation>
    <scope>NUCLEOTIDE SEQUENCE [LARGE SCALE GENOMIC DNA]</scope>
    <source>
        <strain evidence="10 11">DSM 45943</strain>
    </source>
</reference>
<feature type="transmembrane region" description="Helical" evidence="8">
    <location>
        <begin position="281"/>
        <end position="300"/>
    </location>
</feature>
<feature type="region of interest" description="Disordered" evidence="7">
    <location>
        <begin position="717"/>
        <end position="742"/>
    </location>
</feature>
<feature type="transmembrane region" description="Helical" evidence="8">
    <location>
        <begin position="636"/>
        <end position="658"/>
    </location>
</feature>
<feature type="transmembrane region" description="Helical" evidence="8">
    <location>
        <begin position="664"/>
        <end position="683"/>
    </location>
</feature>
<evidence type="ECO:0000256" key="8">
    <source>
        <dbReference type="SAM" id="Phobius"/>
    </source>
</evidence>
<evidence type="ECO:0000256" key="3">
    <source>
        <dbReference type="ARBA" id="ARBA00022475"/>
    </source>
</evidence>
<dbReference type="KEGG" id="ahg:AHOG_16040"/>
<protein>
    <submittedName>
        <fullName evidence="10">Membrane protein YdfJ</fullName>
    </submittedName>
</protein>
<dbReference type="OrthoDB" id="7051771at2"/>
<dbReference type="PANTHER" id="PTHR33406">
    <property type="entry name" value="MEMBRANE PROTEIN MJ1562-RELATED"/>
    <property type="match status" value="1"/>
</dbReference>